<name>A0A315VZR9_GAMAF</name>
<dbReference type="InterPro" id="IPR013783">
    <property type="entry name" value="Ig-like_fold"/>
</dbReference>
<keyword evidence="2" id="KW-0732">Signal</keyword>
<evidence type="ECO:0000256" key="6">
    <source>
        <dbReference type="SAM" id="MobiDB-lite"/>
    </source>
</evidence>
<dbReference type="PANTHER" id="PTHR24366">
    <property type="entry name" value="IG(IMMUNOGLOBULIN) AND LRR(LEUCINE RICH REPEAT) DOMAINS"/>
    <property type="match status" value="1"/>
</dbReference>
<dbReference type="Pfam" id="PF13855">
    <property type="entry name" value="LRR_8"/>
    <property type="match status" value="2"/>
</dbReference>
<accession>A0A315VZR9</accession>
<dbReference type="PROSITE" id="PS50835">
    <property type="entry name" value="IG_LIKE"/>
    <property type="match status" value="1"/>
</dbReference>
<dbReference type="InterPro" id="IPR036179">
    <property type="entry name" value="Ig-like_dom_sf"/>
</dbReference>
<gene>
    <name evidence="9" type="ORF">CCH79_00006297</name>
</gene>
<dbReference type="InterPro" id="IPR003598">
    <property type="entry name" value="Ig_sub2"/>
</dbReference>
<dbReference type="InterPro" id="IPR001611">
    <property type="entry name" value="Leu-rich_rpt"/>
</dbReference>
<dbReference type="InterPro" id="IPR007110">
    <property type="entry name" value="Ig-like_dom"/>
</dbReference>
<comment type="caution">
    <text evidence="9">The sequence shown here is derived from an EMBL/GenBank/DDBJ whole genome shotgun (WGS) entry which is preliminary data.</text>
</comment>
<evidence type="ECO:0000256" key="2">
    <source>
        <dbReference type="ARBA" id="ARBA00022729"/>
    </source>
</evidence>
<evidence type="ECO:0000256" key="1">
    <source>
        <dbReference type="ARBA" id="ARBA00022614"/>
    </source>
</evidence>
<dbReference type="SMART" id="SM00409">
    <property type="entry name" value="IG"/>
    <property type="match status" value="1"/>
</dbReference>
<evidence type="ECO:0000256" key="4">
    <source>
        <dbReference type="ARBA" id="ARBA00023157"/>
    </source>
</evidence>
<keyword evidence="7" id="KW-1133">Transmembrane helix</keyword>
<dbReference type="SMART" id="SM00369">
    <property type="entry name" value="LRR_TYP"/>
    <property type="match status" value="4"/>
</dbReference>
<dbReference type="EMBL" id="NHOQ01000682">
    <property type="protein sequence ID" value="PWA29170.1"/>
    <property type="molecule type" value="Genomic_DNA"/>
</dbReference>
<evidence type="ECO:0000313" key="9">
    <source>
        <dbReference type="EMBL" id="PWA29170.1"/>
    </source>
</evidence>
<dbReference type="InterPro" id="IPR032675">
    <property type="entry name" value="LRR_dom_sf"/>
</dbReference>
<dbReference type="InterPro" id="IPR013098">
    <property type="entry name" value="Ig_I-set"/>
</dbReference>
<dbReference type="SUPFAM" id="SSF52058">
    <property type="entry name" value="L domain-like"/>
    <property type="match status" value="1"/>
</dbReference>
<keyword evidence="7" id="KW-0472">Membrane</keyword>
<dbReference type="Gene3D" id="2.60.40.10">
    <property type="entry name" value="Immunoglobulins"/>
    <property type="match status" value="1"/>
</dbReference>
<dbReference type="STRING" id="33528.ENSGAFP00000021123"/>
<keyword evidence="1" id="KW-0433">Leucine-rich repeat</keyword>
<organism evidence="9 10">
    <name type="scientific">Gambusia affinis</name>
    <name type="common">Western mosquitofish</name>
    <name type="synonym">Heterandria affinis</name>
    <dbReference type="NCBI Taxonomy" id="33528"/>
    <lineage>
        <taxon>Eukaryota</taxon>
        <taxon>Metazoa</taxon>
        <taxon>Chordata</taxon>
        <taxon>Craniata</taxon>
        <taxon>Vertebrata</taxon>
        <taxon>Euteleostomi</taxon>
        <taxon>Actinopterygii</taxon>
        <taxon>Neopterygii</taxon>
        <taxon>Teleostei</taxon>
        <taxon>Neoteleostei</taxon>
        <taxon>Acanthomorphata</taxon>
        <taxon>Ovalentaria</taxon>
        <taxon>Atherinomorphae</taxon>
        <taxon>Cyprinodontiformes</taxon>
        <taxon>Poeciliidae</taxon>
        <taxon>Poeciliinae</taxon>
        <taxon>Gambusia</taxon>
    </lineage>
</organism>
<dbReference type="Proteomes" id="UP000250572">
    <property type="component" value="Unassembled WGS sequence"/>
</dbReference>
<reference evidence="9 10" key="1">
    <citation type="journal article" date="2018" name="G3 (Bethesda)">
        <title>A High-Quality Reference Genome for the Invasive Mosquitofish Gambusia affinis Using a Chicago Library.</title>
        <authorList>
            <person name="Hoffberg S.L."/>
            <person name="Troendle N.J."/>
            <person name="Glenn T.C."/>
            <person name="Mahmud O."/>
            <person name="Louha S."/>
            <person name="Chalopin D."/>
            <person name="Bennetzen J.L."/>
            <person name="Mauricio R."/>
        </authorList>
    </citation>
    <scope>NUCLEOTIDE SEQUENCE [LARGE SCALE GENOMIC DNA]</scope>
    <source>
        <strain evidence="9">NE01/NJP1002.9</strain>
        <tissue evidence="9">Muscle</tissue>
    </source>
</reference>
<keyword evidence="3" id="KW-0677">Repeat</keyword>
<dbReference type="PANTHER" id="PTHR24366:SF15">
    <property type="entry name" value="IMMUNOGLOBULIN SUPERFAMILY CONTAINING LEUCINE-RICH REPEAT PROTEIN 2"/>
    <property type="match status" value="1"/>
</dbReference>
<dbReference type="SMART" id="SM00408">
    <property type="entry name" value="IGc2"/>
    <property type="match status" value="1"/>
</dbReference>
<keyword evidence="4" id="KW-1015">Disulfide bond</keyword>
<dbReference type="InterPro" id="IPR003591">
    <property type="entry name" value="Leu-rich_rpt_typical-subtyp"/>
</dbReference>
<feature type="transmembrane region" description="Helical" evidence="7">
    <location>
        <begin position="736"/>
        <end position="764"/>
    </location>
</feature>
<dbReference type="AlphaFoldDB" id="A0A315VZR9"/>
<dbReference type="SMART" id="SM00082">
    <property type="entry name" value="LRRCT"/>
    <property type="match status" value="1"/>
</dbReference>
<evidence type="ECO:0000313" key="10">
    <source>
        <dbReference type="Proteomes" id="UP000250572"/>
    </source>
</evidence>
<dbReference type="SUPFAM" id="SSF48726">
    <property type="entry name" value="Immunoglobulin"/>
    <property type="match status" value="1"/>
</dbReference>
<keyword evidence="10" id="KW-1185">Reference proteome</keyword>
<feature type="region of interest" description="Disordered" evidence="6">
    <location>
        <begin position="1"/>
        <end position="34"/>
    </location>
</feature>
<proteinExistence type="predicted"/>
<sequence length="865" mass="96082">MEVNEALRSPSSSSWSPLVETPRAESRTQGGYERRLSFFRTDTRPFSSDVTYRTGQESKREELRSVSPPQIIESWKVVTRCAEARLAVAGSIPGPDDICRMSSPPLLPPFLLGYDSPPSPFLRKLEVVSPLKYLFGDSLTRFQSRQTDTGGRGGGREGGGRKKINFVAFGLRAEMAAADILPFALWVITFLSSVLCCPESCTCSDKYGRHYAECSYRDLAKVPEGLPPNVTTVSLSANLIAMIPLGSFDNVTQVTSLWMARNDISSIEEGSLVPLVHLRNFDISHNKMVDFPWGDLLNLTALEMLKMNHNELAHLPRDAFANLKNLRSLRLNNNRFGTIAEGTFDGLVSLSHLQIFNNPFVCTCTLDWLRDWISTTIVSVSDQSSITCAFPKELKGEVIPKLPESKCTSPNVTVLIEPHVIDMVFHENSELILTCEFNGNPRPLVVWNISSKGQKHEVVLSASEDDSAESNEGSDSFKVFNNGTLLISSLRPEDDGDYSCSATNAFGRDEDSVSVKVIARPKPTPIKVMTTVFTSTHANPTVHPQTKRKSVFGSLNRPDLKRIDPTIPPTAHINPKFYEDATRYLIRSSKCGLTANTKNISGHILNASLDDVKQYTFDFGVIALGVSETEATVRLNPLLIPQNRNPSRAKSFQSDSEENSGFPDVLENFQSSGLYLCIAADSKHSAVQWSQIKDGVNTYLFSGLRPGTNYSLCLTYRGEDCEVQVLFATRRRVPNLLIIISVSICLLTVSTVPLLGATCFHLVYKYRSKTYRLILKAKGQYHLERNLSMHAPITESQRKINEYEVETESIDDGEKEADTEESIVTESFTCKGNVDDCEMGSEYSDRLPLGAEAVNITSNYRYPDD</sequence>
<protein>
    <recommendedName>
        <fullName evidence="8">Ig-like domain-containing protein</fullName>
    </recommendedName>
</protein>
<evidence type="ECO:0000256" key="5">
    <source>
        <dbReference type="ARBA" id="ARBA00023180"/>
    </source>
</evidence>
<feature type="compositionally biased region" description="Basic and acidic residues" evidence="6">
    <location>
        <begin position="22"/>
        <end position="34"/>
    </location>
</feature>
<evidence type="ECO:0000256" key="3">
    <source>
        <dbReference type="ARBA" id="ARBA00022737"/>
    </source>
</evidence>
<dbReference type="InterPro" id="IPR000483">
    <property type="entry name" value="Cys-rich_flank_reg_C"/>
</dbReference>
<keyword evidence="7" id="KW-0812">Transmembrane</keyword>
<evidence type="ECO:0000259" key="8">
    <source>
        <dbReference type="PROSITE" id="PS50835"/>
    </source>
</evidence>
<dbReference type="InterPro" id="IPR003599">
    <property type="entry name" value="Ig_sub"/>
</dbReference>
<feature type="domain" description="Ig-like" evidence="8">
    <location>
        <begin position="410"/>
        <end position="514"/>
    </location>
</feature>
<dbReference type="Gene3D" id="3.80.10.10">
    <property type="entry name" value="Ribonuclease Inhibitor"/>
    <property type="match status" value="1"/>
</dbReference>
<keyword evidence="5" id="KW-0325">Glycoprotein</keyword>
<dbReference type="Pfam" id="PF07679">
    <property type="entry name" value="I-set"/>
    <property type="match status" value="1"/>
</dbReference>
<evidence type="ECO:0000256" key="7">
    <source>
        <dbReference type="SAM" id="Phobius"/>
    </source>
</evidence>